<sequence length="88" mass="10156">MSTSSVLLGFVHYYETLVFQDANRLKSNSRPYDQDSSLSYSETSLLRKLIESFWLHLWFLVTLVATHSMIRGFCGIFIQSNNCLVKIS</sequence>
<evidence type="ECO:0000313" key="2">
    <source>
        <dbReference type="EMBL" id="KDR80951.1"/>
    </source>
</evidence>
<evidence type="ECO:0000313" key="3">
    <source>
        <dbReference type="Proteomes" id="UP000027222"/>
    </source>
</evidence>
<keyword evidence="1" id="KW-1133">Transmembrane helix</keyword>
<keyword evidence="3" id="KW-1185">Reference proteome</keyword>
<name>A0A067TCV5_GALM3</name>
<dbReference type="AlphaFoldDB" id="A0A067TCV5"/>
<dbReference type="HOGENOM" id="CLU_2469245_0_0_1"/>
<organism evidence="2 3">
    <name type="scientific">Galerina marginata (strain CBS 339.88)</name>
    <dbReference type="NCBI Taxonomy" id="685588"/>
    <lineage>
        <taxon>Eukaryota</taxon>
        <taxon>Fungi</taxon>
        <taxon>Dikarya</taxon>
        <taxon>Basidiomycota</taxon>
        <taxon>Agaricomycotina</taxon>
        <taxon>Agaricomycetes</taxon>
        <taxon>Agaricomycetidae</taxon>
        <taxon>Agaricales</taxon>
        <taxon>Agaricineae</taxon>
        <taxon>Strophariaceae</taxon>
        <taxon>Galerina</taxon>
    </lineage>
</organism>
<reference evidence="3" key="1">
    <citation type="journal article" date="2014" name="Proc. Natl. Acad. Sci. U.S.A.">
        <title>Extensive sampling of basidiomycete genomes demonstrates inadequacy of the white-rot/brown-rot paradigm for wood decay fungi.</title>
        <authorList>
            <person name="Riley R."/>
            <person name="Salamov A.A."/>
            <person name="Brown D.W."/>
            <person name="Nagy L.G."/>
            <person name="Floudas D."/>
            <person name="Held B.W."/>
            <person name="Levasseur A."/>
            <person name="Lombard V."/>
            <person name="Morin E."/>
            <person name="Otillar R."/>
            <person name="Lindquist E.A."/>
            <person name="Sun H."/>
            <person name="LaButti K.M."/>
            <person name="Schmutz J."/>
            <person name="Jabbour D."/>
            <person name="Luo H."/>
            <person name="Baker S.E."/>
            <person name="Pisabarro A.G."/>
            <person name="Walton J.D."/>
            <person name="Blanchette R.A."/>
            <person name="Henrissat B."/>
            <person name="Martin F."/>
            <person name="Cullen D."/>
            <person name="Hibbett D.S."/>
            <person name="Grigoriev I.V."/>
        </authorList>
    </citation>
    <scope>NUCLEOTIDE SEQUENCE [LARGE SCALE GENOMIC DNA]</scope>
    <source>
        <strain evidence="3">CBS 339.88</strain>
    </source>
</reference>
<dbReference type="EMBL" id="KL142371">
    <property type="protein sequence ID" value="KDR80951.1"/>
    <property type="molecule type" value="Genomic_DNA"/>
</dbReference>
<protein>
    <submittedName>
        <fullName evidence="2">Uncharacterized protein</fullName>
    </submittedName>
</protein>
<keyword evidence="1" id="KW-0812">Transmembrane</keyword>
<feature type="transmembrane region" description="Helical" evidence="1">
    <location>
        <begin position="53"/>
        <end position="78"/>
    </location>
</feature>
<keyword evidence="1" id="KW-0472">Membrane</keyword>
<evidence type="ECO:0000256" key="1">
    <source>
        <dbReference type="SAM" id="Phobius"/>
    </source>
</evidence>
<accession>A0A067TCV5</accession>
<dbReference type="Proteomes" id="UP000027222">
    <property type="component" value="Unassembled WGS sequence"/>
</dbReference>
<proteinExistence type="predicted"/>
<gene>
    <name evidence="2" type="ORF">GALMADRAFT_241506</name>
</gene>